<evidence type="ECO:0000313" key="2">
    <source>
        <dbReference type="Proteomes" id="UP000460142"/>
    </source>
</evidence>
<accession>A0A6H9RNA5</accession>
<organism evidence="1 2">
    <name type="scientific">Pseudomonas reinekei</name>
    <dbReference type="NCBI Taxonomy" id="395598"/>
    <lineage>
        <taxon>Bacteria</taxon>
        <taxon>Pseudomonadati</taxon>
        <taxon>Pseudomonadota</taxon>
        <taxon>Gammaproteobacteria</taxon>
        <taxon>Pseudomonadales</taxon>
        <taxon>Pseudomonadaceae</taxon>
        <taxon>Pseudomonas</taxon>
    </lineage>
</organism>
<name>A0A6H9RNA5_PSERE</name>
<reference evidence="1 2" key="1">
    <citation type="submission" date="2019-09" db="EMBL/GenBank/DDBJ databases">
        <title>Draft genome sequences of 48 bacterial type strains from the CCUG.</title>
        <authorList>
            <person name="Tunovic T."/>
            <person name="Pineiro-Iglesias B."/>
            <person name="Unosson C."/>
            <person name="Inganas E."/>
            <person name="Ohlen M."/>
            <person name="Cardew S."/>
            <person name="Jensie-Markopoulos S."/>
            <person name="Salva-Serra F."/>
            <person name="Jaen-Luchoro D."/>
            <person name="Karlsson R."/>
            <person name="Svensson-Stadler L."/>
            <person name="Chun J."/>
            <person name="Moore E."/>
        </authorList>
    </citation>
    <scope>NUCLEOTIDE SEQUENCE [LARGE SCALE GENOMIC DNA]</scope>
    <source>
        <strain evidence="1 2">CCUG 53116</strain>
    </source>
</reference>
<proteinExistence type="predicted"/>
<evidence type="ECO:0000313" key="1">
    <source>
        <dbReference type="EMBL" id="KAB0483416.1"/>
    </source>
</evidence>
<gene>
    <name evidence="1" type="ORF">F7R15_21415</name>
</gene>
<comment type="caution">
    <text evidence="1">The sequence shown here is derived from an EMBL/GenBank/DDBJ whole genome shotgun (WGS) entry which is preliminary data.</text>
</comment>
<dbReference type="EMBL" id="VZPS01000016">
    <property type="protein sequence ID" value="KAB0483416.1"/>
    <property type="molecule type" value="Genomic_DNA"/>
</dbReference>
<dbReference type="OrthoDB" id="7031629at2"/>
<protein>
    <submittedName>
        <fullName evidence="1">Uncharacterized protein</fullName>
    </submittedName>
</protein>
<dbReference type="AlphaFoldDB" id="A0A6H9RNA5"/>
<sequence>MWERACSRYRCVSQQQCRLSDRNRQQAGSHRFFRCFIFRSCVSAHSTGAMPGRSRTETGFAPLP</sequence>
<dbReference type="Proteomes" id="UP000460142">
    <property type="component" value="Unassembled WGS sequence"/>
</dbReference>